<dbReference type="GeneID" id="92946642"/>
<accession>A0AAP9RJY8</accession>
<name>A0AAP9RJY8_CLOBU</name>
<organism evidence="1 2">
    <name type="scientific">Clostridium butyricum</name>
    <dbReference type="NCBI Taxonomy" id="1492"/>
    <lineage>
        <taxon>Bacteria</taxon>
        <taxon>Bacillati</taxon>
        <taxon>Bacillota</taxon>
        <taxon>Clostridia</taxon>
        <taxon>Eubacteriales</taxon>
        <taxon>Clostridiaceae</taxon>
        <taxon>Clostridium</taxon>
    </lineage>
</organism>
<dbReference type="EMBL" id="CP040627">
    <property type="protein sequence ID" value="QMW93321.1"/>
    <property type="molecule type" value="Genomic_DNA"/>
</dbReference>
<evidence type="ECO:0000313" key="1">
    <source>
        <dbReference type="EMBL" id="QMW93321.1"/>
    </source>
</evidence>
<dbReference type="AlphaFoldDB" id="A0AAP9RJY8"/>
<gene>
    <name evidence="1" type="ORF">FF104_20710</name>
</gene>
<reference evidence="1 2" key="1">
    <citation type="submission" date="2019-05" db="EMBL/GenBank/DDBJ databases">
        <authorList>
            <person name="Schori C."/>
            <person name="Ahrens C."/>
        </authorList>
    </citation>
    <scope>NUCLEOTIDE SEQUENCE [LARGE SCALE GENOMIC DNA]</scope>
    <source>
        <strain evidence="1 2">DSM 10702</strain>
    </source>
</reference>
<protein>
    <submittedName>
        <fullName evidence="1">Uncharacterized protein</fullName>
    </submittedName>
</protein>
<dbReference type="Proteomes" id="UP000515243">
    <property type="component" value="Chromosome 2"/>
</dbReference>
<evidence type="ECO:0000313" key="2">
    <source>
        <dbReference type="Proteomes" id="UP000515243"/>
    </source>
</evidence>
<dbReference type="RefSeq" id="WP_035763352.1">
    <property type="nucleotide sequence ID" value="NZ_AP019717.1"/>
</dbReference>
<proteinExistence type="predicted"/>
<sequence length="147" mass="17845">MEDRKLLIKKKTALSKVKKKLELFKSFLTVDIIEADSDEITKYREQVEEMNHYSYPKLSIRKLDKDKDIMIEWFFKEIPILRDNTVWIIPFDEMGIWWIKVMVTNCRESIEQLWDIGEVCIIEEESKMCYYIQIDEDNCYIAFKQLQ</sequence>